<dbReference type="RefSeq" id="XP_066657696.1">
    <property type="nucleotide sequence ID" value="XM_066799445.1"/>
</dbReference>
<feature type="compositionally biased region" description="Polar residues" evidence="1">
    <location>
        <begin position="86"/>
        <end position="117"/>
    </location>
</feature>
<comment type="caution">
    <text evidence="2">The sequence shown here is derived from an EMBL/GenBank/DDBJ whole genome shotgun (WGS) entry which is preliminary data.</text>
</comment>
<feature type="non-terminal residue" evidence="2">
    <location>
        <position position="262"/>
    </location>
</feature>
<proteinExistence type="predicted"/>
<feature type="compositionally biased region" description="Acidic residues" evidence="1">
    <location>
        <begin position="1"/>
        <end position="10"/>
    </location>
</feature>
<feature type="region of interest" description="Disordered" evidence="1">
    <location>
        <begin position="84"/>
        <end position="124"/>
    </location>
</feature>
<dbReference type="EMBL" id="JBBPEH010000003">
    <property type="protein sequence ID" value="KAK7540765.1"/>
    <property type="molecule type" value="Genomic_DNA"/>
</dbReference>
<reference evidence="2 3" key="1">
    <citation type="submission" date="2024-04" db="EMBL/GenBank/DDBJ databases">
        <title>Phyllosticta paracitricarpa is synonymous to the EU quarantine fungus P. citricarpa based on phylogenomic analyses.</title>
        <authorList>
            <consortium name="Lawrence Berkeley National Laboratory"/>
            <person name="Van ingen-buijs V.A."/>
            <person name="Van westerhoven A.C."/>
            <person name="Haridas S."/>
            <person name="Skiadas P."/>
            <person name="Martin F."/>
            <person name="Groenewald J.Z."/>
            <person name="Crous P.W."/>
            <person name="Seidl M.F."/>
        </authorList>
    </citation>
    <scope>NUCLEOTIDE SEQUENCE [LARGE SCALE GENOMIC DNA]</scope>
    <source>
        <strain evidence="2 3">CPC 17464</strain>
    </source>
</reference>
<feature type="region of interest" description="Disordered" evidence="1">
    <location>
        <begin position="1"/>
        <end position="47"/>
    </location>
</feature>
<gene>
    <name evidence="2" type="ORF">J3D65DRAFT_616426</name>
</gene>
<keyword evidence="3" id="KW-1185">Reference proteome</keyword>
<protein>
    <submittedName>
        <fullName evidence="2">Uncharacterized protein</fullName>
    </submittedName>
</protein>
<dbReference type="Proteomes" id="UP001360953">
    <property type="component" value="Unassembled WGS sequence"/>
</dbReference>
<dbReference type="GeneID" id="92032351"/>
<sequence>MVSNEEADDSSLERVNEASPQRNAEGNLLSSKRSNIETSGSEASRPLCRQLPSFGSLSGMVISSSLQFDLPVLANTSVALLETDPSRSYSSPSTYDVDSADASSETRPNHESSSTTKFESEYAADDSSEIYHHHEISSATEFNSEFSPDASTACETDSHHDADFHANKVDTAPKVRIPMVERSEICLFSLSGISTNSISMGSEDAAVDDYEDGRYYGYCRGYDFSDSLVVLEDDNVRIGNLEEAEELDEEFVKAWRARHGYN</sequence>
<accession>A0ABR1M1W4</accession>
<name>A0ABR1M1W4_9PEZI</name>
<evidence type="ECO:0000313" key="2">
    <source>
        <dbReference type="EMBL" id="KAK7540765.1"/>
    </source>
</evidence>
<evidence type="ECO:0000256" key="1">
    <source>
        <dbReference type="SAM" id="MobiDB-lite"/>
    </source>
</evidence>
<evidence type="ECO:0000313" key="3">
    <source>
        <dbReference type="Proteomes" id="UP001360953"/>
    </source>
</evidence>
<feature type="compositionally biased region" description="Polar residues" evidence="1">
    <location>
        <begin position="18"/>
        <end position="42"/>
    </location>
</feature>
<organism evidence="2 3">
    <name type="scientific">Phyllosticta citribraziliensis</name>
    <dbReference type="NCBI Taxonomy" id="989973"/>
    <lineage>
        <taxon>Eukaryota</taxon>
        <taxon>Fungi</taxon>
        <taxon>Dikarya</taxon>
        <taxon>Ascomycota</taxon>
        <taxon>Pezizomycotina</taxon>
        <taxon>Dothideomycetes</taxon>
        <taxon>Dothideomycetes incertae sedis</taxon>
        <taxon>Botryosphaeriales</taxon>
        <taxon>Phyllostictaceae</taxon>
        <taxon>Phyllosticta</taxon>
    </lineage>
</organism>